<evidence type="ECO:0000313" key="3">
    <source>
        <dbReference type="Proteomes" id="UP000241440"/>
    </source>
</evidence>
<dbReference type="SUPFAM" id="SSF52200">
    <property type="entry name" value="Toll/Interleukin receptor TIR domain"/>
    <property type="match status" value="1"/>
</dbReference>
<dbReference type="PROSITE" id="PS50104">
    <property type="entry name" value="TIR"/>
    <property type="match status" value="1"/>
</dbReference>
<dbReference type="AlphaFoldDB" id="A0A855S8G0"/>
<dbReference type="InterPro" id="IPR035897">
    <property type="entry name" value="Toll_tir_struct_dom_sf"/>
</dbReference>
<keyword evidence="2" id="KW-0675">Receptor</keyword>
<dbReference type="GO" id="GO:0007165">
    <property type="term" value="P:signal transduction"/>
    <property type="evidence" value="ECO:0007669"/>
    <property type="project" value="InterPro"/>
</dbReference>
<dbReference type="Gene3D" id="3.40.50.10140">
    <property type="entry name" value="Toll/interleukin-1 receptor homology (TIR) domain"/>
    <property type="match status" value="1"/>
</dbReference>
<reference evidence="2 3" key="1">
    <citation type="submission" date="2018-01" db="EMBL/GenBank/DDBJ databases">
        <title>Whole genome sequencing of Histamine producing bacteria.</title>
        <authorList>
            <person name="Butler K."/>
        </authorList>
    </citation>
    <scope>NUCLEOTIDE SEQUENCE [LARGE SCALE GENOMIC DNA]</scope>
    <source>
        <strain evidence="2 3">A2-1</strain>
    </source>
</reference>
<evidence type="ECO:0000259" key="1">
    <source>
        <dbReference type="PROSITE" id="PS50104"/>
    </source>
</evidence>
<dbReference type="EMBL" id="PYOY01000011">
    <property type="protein sequence ID" value="PSX05489.1"/>
    <property type="molecule type" value="Genomic_DNA"/>
</dbReference>
<gene>
    <name evidence="2" type="ORF">C0W41_17780</name>
</gene>
<feature type="domain" description="TIR" evidence="1">
    <location>
        <begin position="134"/>
        <end position="267"/>
    </location>
</feature>
<dbReference type="GeneID" id="61229802"/>
<dbReference type="RefSeq" id="WP_080900283.1">
    <property type="nucleotide sequence ID" value="NZ_JZSZ01000007.1"/>
</dbReference>
<sequence length="269" mass="31352">MVNDYWYVFSCDYGSRTKEKSFIKAMLKAFDKDDATHIGIAINNNPYCLEFYITVNIQGDPIRFEQWLKEYFPEKKRRLNIFMKNMFSGNIITFIDEVMVDMIITPVHMDKVFHFPERELFETGNPQYKAMFKNASRVFISHSSKDKEQIVNPLNSYLQANDIGTWLDSYEIDYGDNIYLKVNEGIENADLGLFILTDSFFDSASGWPLTEFSAFFMEMMKNNKKVLLVNAGVDESKLHALMKVYKYIMWDNGNGLPEIANAINRRLNA</sequence>
<proteinExistence type="predicted"/>
<protein>
    <submittedName>
        <fullName evidence="2">Toll/interleukin-1 receptor domain-containing protein</fullName>
    </submittedName>
</protein>
<comment type="caution">
    <text evidence="2">The sequence shown here is derived from an EMBL/GenBank/DDBJ whole genome shotgun (WGS) entry which is preliminary data.</text>
</comment>
<dbReference type="InterPro" id="IPR000157">
    <property type="entry name" value="TIR_dom"/>
</dbReference>
<dbReference type="Pfam" id="PF13676">
    <property type="entry name" value="TIR_2"/>
    <property type="match status" value="1"/>
</dbReference>
<dbReference type="Proteomes" id="UP000241440">
    <property type="component" value="Unassembled WGS sequence"/>
</dbReference>
<accession>A0A855S8G0</accession>
<name>A0A855S8G0_PHOAN</name>
<evidence type="ECO:0000313" key="2">
    <source>
        <dbReference type="EMBL" id="PSX05489.1"/>
    </source>
</evidence>
<organism evidence="2 3">
    <name type="scientific">Photobacterium angustum</name>
    <dbReference type="NCBI Taxonomy" id="661"/>
    <lineage>
        <taxon>Bacteria</taxon>
        <taxon>Pseudomonadati</taxon>
        <taxon>Pseudomonadota</taxon>
        <taxon>Gammaproteobacteria</taxon>
        <taxon>Vibrionales</taxon>
        <taxon>Vibrionaceae</taxon>
        <taxon>Photobacterium</taxon>
    </lineage>
</organism>